<accession>A0ABM7QFX9</accession>
<keyword evidence="2" id="KW-1185">Reference proteome</keyword>
<evidence type="ECO:0000313" key="2">
    <source>
        <dbReference type="Proteomes" id="UP000680514"/>
    </source>
</evidence>
<proteinExistence type="predicted"/>
<gene>
    <name evidence="1" type="ORF">LYSHEL_24290</name>
</gene>
<evidence type="ECO:0000313" key="1">
    <source>
        <dbReference type="EMBL" id="BCT96558.1"/>
    </source>
</evidence>
<dbReference type="EMBL" id="AP024546">
    <property type="protein sequence ID" value="BCT96558.1"/>
    <property type="molecule type" value="Genomic_DNA"/>
</dbReference>
<organism evidence="1 2">
    <name type="scientific">Lysobacter helvus</name>
    <dbReference type="NCBI Taxonomy" id="2675059"/>
    <lineage>
        <taxon>Bacteria</taxon>
        <taxon>Pseudomonadati</taxon>
        <taxon>Pseudomonadota</taxon>
        <taxon>Gammaproteobacteria</taxon>
        <taxon>Lysobacterales</taxon>
        <taxon>Lysobacteraceae</taxon>
        <taxon>Lysobacter</taxon>
    </lineage>
</organism>
<reference evidence="1 2" key="1">
    <citation type="submission" date="2021-03" db="EMBL/GenBank/DDBJ databases">
        <title>Complete Genome Sequences of Two Lysobacter Strains Isolated from Sea Water (Lysobacter caseinilyticus) and Soil (Lysobacter helvus) in South Korea.</title>
        <authorList>
            <person name="Watanabe Y."/>
            <person name="Arakawa K."/>
        </authorList>
    </citation>
    <scope>NUCLEOTIDE SEQUENCE [LARGE SCALE GENOMIC DNA]</scope>
    <source>
        <strain evidence="1 2">D10</strain>
    </source>
</reference>
<sequence length="92" mass="10206">MVIHLNAAPRDIDEVTSARARALGELATGFYPNLAWQSVEPQMASDWNRVRGESHLGWNEVREEAHAAWQIARLSKDTCCKDDAPVSMQSAA</sequence>
<dbReference type="RefSeq" id="WP_213434326.1">
    <property type="nucleotide sequence ID" value="NZ_AP024546.1"/>
</dbReference>
<protein>
    <submittedName>
        <fullName evidence="1">Uncharacterized protein</fullName>
    </submittedName>
</protein>
<name>A0ABM7QFX9_9GAMM</name>
<dbReference type="Proteomes" id="UP000680514">
    <property type="component" value="Chromosome"/>
</dbReference>